<organism evidence="2 3">
    <name type="scientific">Euplotes crassus</name>
    <dbReference type="NCBI Taxonomy" id="5936"/>
    <lineage>
        <taxon>Eukaryota</taxon>
        <taxon>Sar</taxon>
        <taxon>Alveolata</taxon>
        <taxon>Ciliophora</taxon>
        <taxon>Intramacronucleata</taxon>
        <taxon>Spirotrichea</taxon>
        <taxon>Hypotrichia</taxon>
        <taxon>Euplotida</taxon>
        <taxon>Euplotidae</taxon>
        <taxon>Moneuplotes</taxon>
    </lineage>
</organism>
<keyword evidence="3" id="KW-1185">Reference proteome</keyword>
<protein>
    <submittedName>
        <fullName evidence="2">Uncharacterized protein</fullName>
    </submittedName>
</protein>
<feature type="region of interest" description="Disordered" evidence="1">
    <location>
        <begin position="230"/>
        <end position="256"/>
    </location>
</feature>
<comment type="caution">
    <text evidence="2">The sequence shown here is derived from an EMBL/GenBank/DDBJ whole genome shotgun (WGS) entry which is preliminary data.</text>
</comment>
<name>A0AAD1U9K0_EUPCR</name>
<feature type="compositionally biased region" description="Polar residues" evidence="1">
    <location>
        <begin position="241"/>
        <end position="250"/>
    </location>
</feature>
<accession>A0AAD1U9K0</accession>
<sequence length="256" mass="29546">MVKLKHDFNHKLSKIKENFEQKHTNLYHDLDEKFEESQVTIKKHIIEQIGGKPLSIDEINQLLATKANRSDLGILDKTKSDKYEIENFLQIVKSLSTQNDHILTLLIEGFKVDIDSKIDTEHSQINKKASVLSQLINLYNWSKKQNLNPSSPDSPKSQIPKSACKKSFNFKLKRQKTVFKSRRESCPTNSYGSESLNHKNASNLMKFSHKVLPKQAASLLQKHKIPMKSLRCQTSHRSRSLTRISFQQTPVKDHEK</sequence>
<dbReference type="EMBL" id="CAMPGE010003924">
    <property type="protein sequence ID" value="CAI2362769.1"/>
    <property type="molecule type" value="Genomic_DNA"/>
</dbReference>
<dbReference type="Proteomes" id="UP001295684">
    <property type="component" value="Unassembled WGS sequence"/>
</dbReference>
<dbReference type="AlphaFoldDB" id="A0AAD1U9K0"/>
<gene>
    <name evidence="2" type="ORF">ECRASSUSDP1_LOCUS4096</name>
</gene>
<reference evidence="2" key="1">
    <citation type="submission" date="2023-07" db="EMBL/GenBank/DDBJ databases">
        <authorList>
            <consortium name="AG Swart"/>
            <person name="Singh M."/>
            <person name="Singh A."/>
            <person name="Seah K."/>
            <person name="Emmerich C."/>
        </authorList>
    </citation>
    <scope>NUCLEOTIDE SEQUENCE</scope>
    <source>
        <strain evidence="2">DP1</strain>
    </source>
</reference>
<evidence type="ECO:0000313" key="2">
    <source>
        <dbReference type="EMBL" id="CAI2362769.1"/>
    </source>
</evidence>
<evidence type="ECO:0000256" key="1">
    <source>
        <dbReference type="SAM" id="MobiDB-lite"/>
    </source>
</evidence>
<evidence type="ECO:0000313" key="3">
    <source>
        <dbReference type="Proteomes" id="UP001295684"/>
    </source>
</evidence>
<proteinExistence type="predicted"/>